<dbReference type="InterPro" id="IPR018357">
    <property type="entry name" value="Hexapep_transf_CS"/>
</dbReference>
<dbReference type="InterPro" id="IPR011004">
    <property type="entry name" value="Trimer_LpxA-like_sf"/>
</dbReference>
<keyword evidence="3" id="KW-0012">Acyltransferase</keyword>
<dbReference type="InterPro" id="IPR001451">
    <property type="entry name" value="Hexapep"/>
</dbReference>
<evidence type="ECO:0000256" key="3">
    <source>
        <dbReference type="ARBA" id="ARBA00023315"/>
    </source>
</evidence>
<dbReference type="EMBL" id="FNEM01000006">
    <property type="protein sequence ID" value="SDJ24683.1"/>
    <property type="molecule type" value="Genomic_DNA"/>
</dbReference>
<evidence type="ECO:0000313" key="5">
    <source>
        <dbReference type="Proteomes" id="UP000199527"/>
    </source>
</evidence>
<keyword evidence="1 4" id="KW-0808">Transferase</keyword>
<dbReference type="PANTHER" id="PTHR23416">
    <property type="entry name" value="SIALIC ACID SYNTHASE-RELATED"/>
    <property type="match status" value="1"/>
</dbReference>
<accession>A0A1G8S680</accession>
<dbReference type="InterPro" id="IPR051159">
    <property type="entry name" value="Hexapeptide_acetyltransf"/>
</dbReference>
<proteinExistence type="predicted"/>
<dbReference type="PROSITE" id="PS00101">
    <property type="entry name" value="HEXAPEP_TRANSFERASES"/>
    <property type="match status" value="1"/>
</dbReference>
<organism evidence="4 5">
    <name type="scientific">Ferrimonas sediminum</name>
    <dbReference type="NCBI Taxonomy" id="718193"/>
    <lineage>
        <taxon>Bacteria</taxon>
        <taxon>Pseudomonadati</taxon>
        <taxon>Pseudomonadota</taxon>
        <taxon>Gammaproteobacteria</taxon>
        <taxon>Alteromonadales</taxon>
        <taxon>Ferrimonadaceae</taxon>
        <taxon>Ferrimonas</taxon>
    </lineage>
</organism>
<evidence type="ECO:0000256" key="1">
    <source>
        <dbReference type="ARBA" id="ARBA00022679"/>
    </source>
</evidence>
<evidence type="ECO:0000313" key="4">
    <source>
        <dbReference type="EMBL" id="SDJ24683.1"/>
    </source>
</evidence>
<protein>
    <submittedName>
        <fullName evidence="4">Transferase hexapeptide (Six repeat-containing protein)</fullName>
    </submittedName>
</protein>
<sequence length="223" mass="23862">MTAFAIKQWLKPAYLVIRRWQVPPVSLIYRPLHWLLLSLRLAGAGIMRVLIWTPMFRSQVTGGEGLYLYDGLPQLLGPVKVTLGQDCRISGVSTICGRPGSVLELGDNIDIGWQNTIACGTRITLGNNVRLAGRVFLAGYPGHPIEARARAKGLPERPHQARAITLHQDVWVGTGAIILAGVTIGRGSIVAAGAVVSRDVPAGVVVAGNPARVVRNLEAADEA</sequence>
<keyword evidence="5" id="KW-1185">Reference proteome</keyword>
<dbReference type="Gene3D" id="2.160.10.10">
    <property type="entry name" value="Hexapeptide repeat proteins"/>
    <property type="match status" value="1"/>
</dbReference>
<reference evidence="5" key="1">
    <citation type="submission" date="2016-10" db="EMBL/GenBank/DDBJ databases">
        <authorList>
            <person name="Varghese N."/>
            <person name="Submissions S."/>
        </authorList>
    </citation>
    <scope>NUCLEOTIDE SEQUENCE [LARGE SCALE GENOMIC DNA]</scope>
    <source>
        <strain evidence="5">DSM 23317</strain>
    </source>
</reference>
<dbReference type="AlphaFoldDB" id="A0A1G8S680"/>
<dbReference type="Proteomes" id="UP000199527">
    <property type="component" value="Unassembled WGS sequence"/>
</dbReference>
<evidence type="ECO:0000256" key="2">
    <source>
        <dbReference type="ARBA" id="ARBA00022737"/>
    </source>
</evidence>
<name>A0A1G8S680_9GAMM</name>
<dbReference type="RefSeq" id="WP_218126920.1">
    <property type="nucleotide sequence ID" value="NZ_FNEM01000006.1"/>
</dbReference>
<keyword evidence="2" id="KW-0677">Repeat</keyword>
<dbReference type="SUPFAM" id="SSF51161">
    <property type="entry name" value="Trimeric LpxA-like enzymes"/>
    <property type="match status" value="1"/>
</dbReference>
<gene>
    <name evidence="4" type="ORF">SAMN04488540_10681</name>
</gene>
<dbReference type="Pfam" id="PF00132">
    <property type="entry name" value="Hexapep"/>
    <property type="match status" value="1"/>
</dbReference>
<dbReference type="GO" id="GO:0016746">
    <property type="term" value="F:acyltransferase activity"/>
    <property type="evidence" value="ECO:0007669"/>
    <property type="project" value="UniProtKB-KW"/>
</dbReference>